<dbReference type="InterPro" id="IPR022653">
    <property type="entry name" value="De-COase2_pyr-phos_BS"/>
</dbReference>
<dbReference type="RefSeq" id="XP_022242999.1">
    <property type="nucleotide sequence ID" value="XM_022387291.1"/>
</dbReference>
<comment type="catalytic activity">
    <reaction evidence="10">
        <text>L-ornithine + H(+) = putrescine + CO2</text>
        <dbReference type="Rhea" id="RHEA:22964"/>
        <dbReference type="ChEBI" id="CHEBI:15378"/>
        <dbReference type="ChEBI" id="CHEBI:16526"/>
        <dbReference type="ChEBI" id="CHEBI:46911"/>
        <dbReference type="ChEBI" id="CHEBI:326268"/>
        <dbReference type="EC" id="4.1.1.17"/>
    </reaction>
</comment>
<evidence type="ECO:0000256" key="5">
    <source>
        <dbReference type="ARBA" id="ARBA00023239"/>
    </source>
</evidence>
<dbReference type="RefSeq" id="XP_022243005.1">
    <property type="nucleotide sequence ID" value="XM_022387297.1"/>
</dbReference>
<name>A0ABM1SH94_LIMPO</name>
<evidence type="ECO:0000259" key="13">
    <source>
        <dbReference type="Pfam" id="PF02784"/>
    </source>
</evidence>
<evidence type="ECO:0000256" key="1">
    <source>
        <dbReference type="ARBA" id="ARBA00001933"/>
    </source>
</evidence>
<dbReference type="InterPro" id="IPR000183">
    <property type="entry name" value="Orn/DAP/Arg_de-COase"/>
</dbReference>
<keyword evidence="5" id="KW-0456">Lyase</keyword>
<comment type="similarity">
    <text evidence="2 11">Belongs to the Orn/Lys/Arg decarboxylase class-II family.</text>
</comment>
<evidence type="ECO:0000259" key="12">
    <source>
        <dbReference type="Pfam" id="PF00278"/>
    </source>
</evidence>
<dbReference type="PRINTS" id="PR01179">
    <property type="entry name" value="ODADCRBXLASE"/>
</dbReference>
<dbReference type="InterPro" id="IPR022657">
    <property type="entry name" value="De-COase2_CS"/>
</dbReference>
<dbReference type="GeneID" id="106460446"/>
<dbReference type="EC" id="4.1.1.17" evidence="7"/>
<feature type="domain" description="Orn/DAP/Arg decarboxylase 2 N-terminal" evidence="13">
    <location>
        <begin position="40"/>
        <end position="275"/>
    </location>
</feature>
<reference evidence="15 16" key="1">
    <citation type="submission" date="2025-05" db="UniProtKB">
        <authorList>
            <consortium name="RefSeq"/>
        </authorList>
    </citation>
    <scope>IDENTIFICATION</scope>
    <source>
        <tissue evidence="15 16">Muscle</tissue>
    </source>
</reference>
<organism evidence="14 16">
    <name type="scientific">Limulus polyphemus</name>
    <name type="common">Atlantic horseshoe crab</name>
    <dbReference type="NCBI Taxonomy" id="6850"/>
    <lineage>
        <taxon>Eukaryota</taxon>
        <taxon>Metazoa</taxon>
        <taxon>Ecdysozoa</taxon>
        <taxon>Arthropoda</taxon>
        <taxon>Chelicerata</taxon>
        <taxon>Merostomata</taxon>
        <taxon>Xiphosura</taxon>
        <taxon>Limulidae</taxon>
        <taxon>Limulus</taxon>
    </lineage>
</organism>
<evidence type="ECO:0000256" key="3">
    <source>
        <dbReference type="ARBA" id="ARBA00022898"/>
    </source>
</evidence>
<dbReference type="SUPFAM" id="SSF50621">
    <property type="entry name" value="Alanine racemase C-terminal domain-like"/>
    <property type="match status" value="1"/>
</dbReference>
<dbReference type="PROSITE" id="PS00879">
    <property type="entry name" value="ODR_DC_2_2"/>
    <property type="match status" value="1"/>
</dbReference>
<dbReference type="SUPFAM" id="SSF51419">
    <property type="entry name" value="PLP-binding barrel"/>
    <property type="match status" value="1"/>
</dbReference>
<gene>
    <name evidence="15 16 17" type="primary">LOC106460446</name>
</gene>
<dbReference type="InterPro" id="IPR022643">
    <property type="entry name" value="De-COase2_C"/>
</dbReference>
<comment type="pathway">
    <text evidence="6">Amine and polyamine biosynthesis; putrescine biosynthesis via L-ornithine pathway; putrescine from L-ornithine: step 1/1.</text>
</comment>
<evidence type="ECO:0000256" key="7">
    <source>
        <dbReference type="ARBA" id="ARBA00034138"/>
    </source>
</evidence>
<dbReference type="InterPro" id="IPR002433">
    <property type="entry name" value="Orn_de-COase"/>
</dbReference>
<dbReference type="PANTHER" id="PTHR11482:SF6">
    <property type="entry name" value="ORNITHINE DECARBOXYLASE 1-RELATED"/>
    <property type="match status" value="1"/>
</dbReference>
<dbReference type="PANTHER" id="PTHR11482">
    <property type="entry name" value="ARGININE/DIAMINOPIMELATE/ORNITHINE DECARBOXYLASE"/>
    <property type="match status" value="1"/>
</dbReference>
<dbReference type="Gene3D" id="3.20.20.10">
    <property type="entry name" value="Alanine racemase"/>
    <property type="match status" value="1"/>
</dbReference>
<comment type="function">
    <text evidence="8">Catalyzes the first and rate-limiting step of polyamine biosynthesis that converts ornithine into putrescine, which is the precursor for the polyamines, spermidine and spermine. Polyamines are essential for cell proliferation and are implicated in cellular processes, ranging from DNA replication to apoptosis.</text>
</comment>
<dbReference type="Pfam" id="PF02784">
    <property type="entry name" value="Orn_Arg_deC_N"/>
    <property type="match status" value="1"/>
</dbReference>
<keyword evidence="4" id="KW-0620">Polyamine biosynthesis</keyword>
<evidence type="ECO:0000256" key="8">
    <source>
        <dbReference type="ARBA" id="ARBA00037173"/>
    </source>
</evidence>
<accession>A0ABM1SH94</accession>
<keyword evidence="14" id="KW-1185">Reference proteome</keyword>
<dbReference type="Proteomes" id="UP000694941">
    <property type="component" value="Unplaced"/>
</dbReference>
<evidence type="ECO:0000313" key="14">
    <source>
        <dbReference type="Proteomes" id="UP000694941"/>
    </source>
</evidence>
<dbReference type="Pfam" id="PF00278">
    <property type="entry name" value="Orn_DAP_Arg_deC"/>
    <property type="match status" value="1"/>
</dbReference>
<dbReference type="RefSeq" id="XP_013775598.1">
    <property type="nucleotide sequence ID" value="XM_013920144.2"/>
</dbReference>
<evidence type="ECO:0000313" key="15">
    <source>
        <dbReference type="RefSeq" id="XP_013775598.1"/>
    </source>
</evidence>
<evidence type="ECO:0000313" key="16">
    <source>
        <dbReference type="RefSeq" id="XP_022242999.1"/>
    </source>
</evidence>
<evidence type="ECO:0000256" key="10">
    <source>
        <dbReference type="ARBA" id="ARBA00049127"/>
    </source>
</evidence>
<dbReference type="Gene3D" id="2.40.37.10">
    <property type="entry name" value="Lyase, Ornithine Decarboxylase, Chain A, domain 1"/>
    <property type="match status" value="1"/>
</dbReference>
<feature type="domain" description="Orn/DAP/Arg decarboxylase 2 C-terminal" evidence="12">
    <location>
        <begin position="34"/>
        <end position="373"/>
    </location>
</feature>
<evidence type="ECO:0000256" key="11">
    <source>
        <dbReference type="RuleBase" id="RU003737"/>
    </source>
</evidence>
<dbReference type="CDD" id="cd00622">
    <property type="entry name" value="PLPDE_III_ODC"/>
    <property type="match status" value="1"/>
</dbReference>
<dbReference type="PROSITE" id="PS00878">
    <property type="entry name" value="ODR_DC_2_1"/>
    <property type="match status" value="1"/>
</dbReference>
<evidence type="ECO:0000256" key="4">
    <source>
        <dbReference type="ARBA" id="ARBA00023115"/>
    </source>
</evidence>
<dbReference type="InterPro" id="IPR022644">
    <property type="entry name" value="De-COase2_N"/>
</dbReference>
<dbReference type="PRINTS" id="PR01182">
    <property type="entry name" value="ORNDCRBXLASE"/>
</dbReference>
<dbReference type="InterPro" id="IPR029066">
    <property type="entry name" value="PLP-binding_barrel"/>
</dbReference>
<evidence type="ECO:0000313" key="17">
    <source>
        <dbReference type="RefSeq" id="XP_022243005.1"/>
    </source>
</evidence>
<protein>
    <recommendedName>
        <fullName evidence="7">ornithine decarboxylase</fullName>
        <ecNumber evidence="7">4.1.1.17</ecNumber>
    </recommendedName>
</protein>
<sequence length="448" mass="50015">MKTQTNQLLSNITNKSVLEFVKSIISEMDVEKPFYVFDMSDIVHKYKMWKYKMPRVKPYYAVKCNDNPLLLELLATLGLNFSCGNKLEIQSLLGLGVDTPRIISGNPCKTHSFIKHAAAVGIDLLTFDSEMELHKIKIVHPSAQVMLCIHLENGDENVSQFGFKFGSDINHVEHLLEVARELELDVVGVSFHVGSNCVDKTDYDKAIHSARQVFDKAISMNFNMTILNIGGGFPGAKKESPDFDEIAHAVNQALEKHFPLDSGVDIVAEPGRYFSTSAFTLCANVIAERQVGAPNKDDPVMMYYLSDGIYGSFSSLLFEQSKFNPVPLVDTADNTGVNCSLWGPTCDTLDQIIEKCTLPIMTVGDWIMFENMGSYNLSLASAMNGFQKPEIKIILPVATCMFLQELPGWVCLAQSLEGNKEHVQVSKEEKLQEALPYTQFPFRDIIKI</sequence>
<comment type="subunit">
    <text evidence="9">Homodimer. Only the dimer is catalytically active, as the active sites are constructed of residues from both monomers.</text>
</comment>
<evidence type="ECO:0000256" key="2">
    <source>
        <dbReference type="ARBA" id="ARBA00008872"/>
    </source>
</evidence>
<dbReference type="InterPro" id="IPR009006">
    <property type="entry name" value="Ala_racemase/Decarboxylase_C"/>
</dbReference>
<proteinExistence type="inferred from homology"/>
<comment type="cofactor">
    <cofactor evidence="1">
        <name>pyridoxal 5'-phosphate</name>
        <dbReference type="ChEBI" id="CHEBI:597326"/>
    </cofactor>
</comment>
<evidence type="ECO:0000256" key="9">
    <source>
        <dbReference type="ARBA" id="ARBA00046672"/>
    </source>
</evidence>
<evidence type="ECO:0000256" key="6">
    <source>
        <dbReference type="ARBA" id="ARBA00034115"/>
    </source>
</evidence>
<keyword evidence="3" id="KW-0663">Pyridoxal phosphate</keyword>